<dbReference type="EMBL" id="CACVAS010000170">
    <property type="protein sequence ID" value="CAA6828433.1"/>
    <property type="molecule type" value="Genomic_DNA"/>
</dbReference>
<evidence type="ECO:0000256" key="1">
    <source>
        <dbReference type="SAM" id="Phobius"/>
    </source>
</evidence>
<keyword evidence="1" id="KW-0472">Membrane</keyword>
<reference evidence="2" key="1">
    <citation type="submission" date="2020-01" db="EMBL/GenBank/DDBJ databases">
        <authorList>
            <person name="Meier V. D."/>
            <person name="Meier V D."/>
        </authorList>
    </citation>
    <scope>NUCLEOTIDE SEQUENCE</scope>
    <source>
        <strain evidence="2">HLG_WM_MAG_01</strain>
    </source>
</reference>
<gene>
    <name evidence="2" type="ORF">HELGO_WM1980</name>
</gene>
<accession>A0A6S6UL62</accession>
<feature type="transmembrane region" description="Helical" evidence="1">
    <location>
        <begin position="15"/>
        <end position="37"/>
    </location>
</feature>
<proteinExistence type="predicted"/>
<dbReference type="AlphaFoldDB" id="A0A6S6UL62"/>
<keyword evidence="1" id="KW-0812">Transmembrane</keyword>
<sequence>MNIIEKIGSLNFQELSLFVGMVVGIFTLFLGVLTIYLQHRTQKKQFKLQTFYAYTQRYQDIIINLPIDIESDSYDITSKHQEENLRWFRAYFDLCSEEYFLSKEKLIDEHVWNLWKQGMQSSFNKPAFSNAWKQIPTNDYYCEEFQNFFFNLTSNK</sequence>
<organism evidence="2">
    <name type="scientific">uncultured Sulfurovum sp</name>
    <dbReference type="NCBI Taxonomy" id="269237"/>
    <lineage>
        <taxon>Bacteria</taxon>
        <taxon>Pseudomonadati</taxon>
        <taxon>Campylobacterota</taxon>
        <taxon>Epsilonproteobacteria</taxon>
        <taxon>Campylobacterales</taxon>
        <taxon>Sulfurovaceae</taxon>
        <taxon>Sulfurovum</taxon>
        <taxon>environmental samples</taxon>
    </lineage>
</organism>
<protein>
    <submittedName>
        <fullName evidence="2">Uncharacterized protein</fullName>
    </submittedName>
</protein>
<keyword evidence="1" id="KW-1133">Transmembrane helix</keyword>
<evidence type="ECO:0000313" key="2">
    <source>
        <dbReference type="EMBL" id="CAA6828433.1"/>
    </source>
</evidence>
<name>A0A6S6UL62_9BACT</name>